<name>S9S3P3_9RHOB</name>
<feature type="transmembrane region" description="Helical" evidence="1">
    <location>
        <begin position="20"/>
        <end position="40"/>
    </location>
</feature>
<dbReference type="OrthoDB" id="5525128at2"/>
<evidence type="ECO:0000256" key="1">
    <source>
        <dbReference type="SAM" id="Phobius"/>
    </source>
</evidence>
<dbReference type="RefSeq" id="WP_021099587.1">
    <property type="nucleotide sequence ID" value="NZ_KE557306.1"/>
</dbReference>
<dbReference type="STRING" id="1123360.thalar_01014"/>
<accession>S9S3P3</accession>
<evidence type="ECO:0000313" key="3">
    <source>
        <dbReference type="Proteomes" id="UP000015351"/>
    </source>
</evidence>
<dbReference type="AlphaFoldDB" id="S9S3P3"/>
<protein>
    <recommendedName>
        <fullName evidence="4">Flp pilus assembly protein, pilin Flp</fullName>
    </recommendedName>
</protein>
<organism evidence="2 3">
    <name type="scientific">Litoreibacter arenae DSM 19593</name>
    <dbReference type="NCBI Taxonomy" id="1123360"/>
    <lineage>
        <taxon>Bacteria</taxon>
        <taxon>Pseudomonadati</taxon>
        <taxon>Pseudomonadota</taxon>
        <taxon>Alphaproteobacteria</taxon>
        <taxon>Rhodobacterales</taxon>
        <taxon>Roseobacteraceae</taxon>
        <taxon>Litoreibacter</taxon>
    </lineage>
</organism>
<comment type="caution">
    <text evidence="2">The sequence shown here is derived from an EMBL/GenBank/DDBJ whole genome shotgun (WGS) entry which is preliminary data.</text>
</comment>
<proteinExistence type="predicted"/>
<dbReference type="Proteomes" id="UP000015351">
    <property type="component" value="Unassembled WGS sequence"/>
</dbReference>
<evidence type="ECO:0000313" key="2">
    <source>
        <dbReference type="EMBL" id="EPX80794.1"/>
    </source>
</evidence>
<keyword evidence="1" id="KW-0812">Transmembrane</keyword>
<reference evidence="3" key="1">
    <citation type="journal article" date="2013" name="Stand. Genomic Sci.">
        <title>Genome sequence of the Litoreibacter arenae type strain (DSM 19593(T)), a member of the Roseobacter clade isolated from sea sand.</title>
        <authorList>
            <person name="Riedel T."/>
            <person name="Fiebig A."/>
            <person name="Petersen J."/>
            <person name="Gronow S."/>
            <person name="Kyrpides N.C."/>
            <person name="Goker M."/>
            <person name="Klenk H.P."/>
        </authorList>
    </citation>
    <scope>NUCLEOTIDE SEQUENCE [LARGE SCALE GENOMIC DNA]</scope>
    <source>
        <strain evidence="3">DSM 19593</strain>
    </source>
</reference>
<keyword evidence="3" id="KW-1185">Reference proteome</keyword>
<dbReference type="EMBL" id="AONI01000008">
    <property type="protein sequence ID" value="EPX80794.1"/>
    <property type="molecule type" value="Genomic_DNA"/>
</dbReference>
<dbReference type="HOGENOM" id="CLU_182300_1_0_5"/>
<keyword evidence="1" id="KW-1133">Transmembrane helix</keyword>
<sequence length="64" mass="6523">MKLNTLIKNFAADESGAVTVDWVVLTAAIVGLGIAVMASVSDGLEDLSGDIENQLTTQGVAAAF</sequence>
<evidence type="ECO:0008006" key="4">
    <source>
        <dbReference type="Google" id="ProtNLM"/>
    </source>
</evidence>
<gene>
    <name evidence="2" type="ORF">thalar_01014</name>
</gene>
<keyword evidence="1" id="KW-0472">Membrane</keyword>